<evidence type="ECO:0000256" key="3">
    <source>
        <dbReference type="ARBA" id="ARBA00022801"/>
    </source>
</evidence>
<reference evidence="6" key="1">
    <citation type="submission" date="2018-06" db="EMBL/GenBank/DDBJ databases">
        <authorList>
            <person name="Zhirakovskaya E."/>
        </authorList>
    </citation>
    <scope>NUCLEOTIDE SEQUENCE</scope>
</reference>
<organism evidence="6">
    <name type="scientific">hydrothermal vent metagenome</name>
    <dbReference type="NCBI Taxonomy" id="652676"/>
    <lineage>
        <taxon>unclassified sequences</taxon>
        <taxon>metagenomes</taxon>
        <taxon>ecological metagenomes</taxon>
    </lineage>
</organism>
<dbReference type="GO" id="GO:0004176">
    <property type="term" value="F:ATP-dependent peptidase activity"/>
    <property type="evidence" value="ECO:0007669"/>
    <property type="project" value="InterPro"/>
</dbReference>
<dbReference type="PANTHER" id="PTHR42987">
    <property type="entry name" value="PEPTIDASE S49"/>
    <property type="match status" value="1"/>
</dbReference>
<keyword evidence="4" id="KW-0720">Serine protease</keyword>
<accession>A0A3B1D264</accession>
<name>A0A3B1D264_9ZZZZ</name>
<keyword evidence="2" id="KW-0645">Protease</keyword>
<dbReference type="InterPro" id="IPR002142">
    <property type="entry name" value="Peptidase_S49"/>
</dbReference>
<dbReference type="GO" id="GO:0006508">
    <property type="term" value="P:proteolysis"/>
    <property type="evidence" value="ECO:0007669"/>
    <property type="project" value="UniProtKB-KW"/>
</dbReference>
<proteinExistence type="inferred from homology"/>
<dbReference type="InterPro" id="IPR047272">
    <property type="entry name" value="S49_SppA_C"/>
</dbReference>
<dbReference type="InterPro" id="IPR029045">
    <property type="entry name" value="ClpP/crotonase-like_dom_sf"/>
</dbReference>
<dbReference type="InterPro" id="IPR004635">
    <property type="entry name" value="Pept_S49_SppA"/>
</dbReference>
<dbReference type="CDD" id="cd07023">
    <property type="entry name" value="S49_Sppa_N_C"/>
    <property type="match status" value="1"/>
</dbReference>
<dbReference type="InterPro" id="IPR001907">
    <property type="entry name" value="ClpP"/>
</dbReference>
<dbReference type="Gene3D" id="3.90.226.10">
    <property type="entry name" value="2-enoyl-CoA Hydratase, Chain A, domain 1"/>
    <property type="match status" value="2"/>
</dbReference>
<dbReference type="SUPFAM" id="SSF52096">
    <property type="entry name" value="ClpP/crotonase"/>
    <property type="match status" value="1"/>
</dbReference>
<evidence type="ECO:0000256" key="1">
    <source>
        <dbReference type="ARBA" id="ARBA00008683"/>
    </source>
</evidence>
<evidence type="ECO:0000256" key="4">
    <source>
        <dbReference type="ARBA" id="ARBA00022825"/>
    </source>
</evidence>
<dbReference type="Pfam" id="PF01343">
    <property type="entry name" value="Peptidase_S49"/>
    <property type="match status" value="1"/>
</dbReference>
<dbReference type="AlphaFoldDB" id="A0A3B1D264"/>
<evidence type="ECO:0000256" key="2">
    <source>
        <dbReference type="ARBA" id="ARBA00022670"/>
    </source>
</evidence>
<sequence length="282" mass="30390">MKKVCMVLAIVLLATILLSLIVTFVGRYMPIGEKIALVRVEGPIVSSGSAIEQLRKYRKDSSVKAIVLRVDSPGGAVGPSQEIYEEVGKLMKIKPVVVSMGSVAASGGYYISAPATKIYANPGTVTGSIGVIMEIPNFKGLMDKVGIRTEVIKSGKHKDLASVFRGIGKGDRAILQGVLDDVHDQFIRAVSEGRGIPYERVREIADGRVFTGRQAKAVGLVDALGNMQDAIMEAARLGGIKGEPNVVSKKEKSSIFDLLTSRIPKEFKEILGTVSLKYTMYY</sequence>
<dbReference type="NCBIfam" id="TIGR00706">
    <property type="entry name" value="SppA_dom"/>
    <property type="match status" value="1"/>
</dbReference>
<feature type="domain" description="Peptidase S49" evidence="5">
    <location>
        <begin position="92"/>
        <end position="238"/>
    </location>
</feature>
<comment type="similarity">
    <text evidence="1">Belongs to the peptidase S49 family.</text>
</comment>
<dbReference type="PANTHER" id="PTHR42987:SF7">
    <property type="entry name" value="SIGNAL PEPTIDE PEPTIDASE SPPA-RELATED"/>
    <property type="match status" value="1"/>
</dbReference>
<dbReference type="PRINTS" id="PR00127">
    <property type="entry name" value="CLPPROTEASEP"/>
</dbReference>
<evidence type="ECO:0000259" key="5">
    <source>
        <dbReference type="Pfam" id="PF01343"/>
    </source>
</evidence>
<gene>
    <name evidence="6" type="ORF">MNBD_NITROSPIRAE03-1473</name>
</gene>
<dbReference type="EMBL" id="UOGI01000071">
    <property type="protein sequence ID" value="VAX30284.1"/>
    <property type="molecule type" value="Genomic_DNA"/>
</dbReference>
<evidence type="ECO:0000313" key="6">
    <source>
        <dbReference type="EMBL" id="VAX30284.1"/>
    </source>
</evidence>
<dbReference type="GO" id="GO:0004252">
    <property type="term" value="F:serine-type endopeptidase activity"/>
    <property type="evidence" value="ECO:0007669"/>
    <property type="project" value="InterPro"/>
</dbReference>
<protein>
    <submittedName>
        <fullName evidence="6">Signal peptide peptidase SppA, 36K type</fullName>
    </submittedName>
</protein>
<keyword evidence="3" id="KW-0378">Hydrolase</keyword>